<evidence type="ECO:0000256" key="2">
    <source>
        <dbReference type="ARBA" id="ARBA00022516"/>
    </source>
</evidence>
<reference evidence="8 9" key="1">
    <citation type="submission" date="2024-12" db="EMBL/GenBank/DDBJ databases">
        <title>The unique morphological basis and parallel evolutionary history of personate flowers in Penstemon.</title>
        <authorList>
            <person name="Depatie T.H."/>
            <person name="Wessinger C.A."/>
        </authorList>
    </citation>
    <scope>NUCLEOTIDE SEQUENCE [LARGE SCALE GENOMIC DNA]</scope>
    <source>
        <strain evidence="8">WTNN_2</strain>
        <tissue evidence="8">Leaf</tissue>
    </source>
</reference>
<keyword evidence="6" id="KW-0443">Lipid metabolism</keyword>
<dbReference type="PANTHER" id="PTHR30372:SF4">
    <property type="entry name" value="LIPID-A-DISACCHARIDE SYNTHASE, MITOCHONDRIAL-RELATED"/>
    <property type="match status" value="1"/>
</dbReference>
<evidence type="ECO:0000256" key="4">
    <source>
        <dbReference type="ARBA" id="ARBA00022676"/>
    </source>
</evidence>
<protein>
    <recommendedName>
        <fullName evidence="1">lipid-A-disaccharide synthase</fullName>
        <ecNumber evidence="1">2.4.1.182</ecNumber>
    </recommendedName>
</protein>
<sequence length="464" mass="51778">MFVKAIWNVKNGMNMSISFVRVIKRSLSISSRESVQEMASKDGEIRVFIVAGEVSGDIIASRFMNSLKNLAPFPIRFAGVGGSMMSKHGLNSLFPLEDISVMGIWELLPHLSKFRARLKETVESALVFRPHVVLTVDSKGFNFRFLKHLRTIYDRDRLASPRHFHYVAPSFWAWRGGEARLKGLSEFVDHIFCILPFEAEMCRSNGVAATFVGHPTLEDALELNGNKCIDEEWKVLGDGEEFRKKYGISSGATIISVLPGSRLQEVKRMLSIFSETMELLKDSHSELTAVIHVAPNKDVENYIKQAVHEWPISVVLLPGGSPFTKYNSFSASRVALCASGTVAVELQLARLPCVVAYRAHLLTEWYIRYKAKIPYISLPNIVLESSIIPEALFGECTPSNLASVLMDLMRDTELREKQISAANTFFALVNPVKRVSVNSTKREPVLFESTTTPSMIASSAVLNS</sequence>
<keyword evidence="2" id="KW-0444">Lipid biosynthesis</keyword>
<keyword evidence="5" id="KW-0808">Transferase</keyword>
<evidence type="ECO:0000313" key="9">
    <source>
        <dbReference type="Proteomes" id="UP001634393"/>
    </source>
</evidence>
<gene>
    <name evidence="8" type="ORF">ACJIZ3_022726</name>
</gene>
<dbReference type="NCBIfam" id="TIGR00215">
    <property type="entry name" value="lpxB"/>
    <property type="match status" value="1"/>
</dbReference>
<proteinExistence type="predicted"/>
<dbReference type="SUPFAM" id="SSF53756">
    <property type="entry name" value="UDP-Glycosyltransferase/glycogen phosphorylase"/>
    <property type="match status" value="1"/>
</dbReference>
<dbReference type="InterPro" id="IPR003835">
    <property type="entry name" value="Glyco_trans_19"/>
</dbReference>
<dbReference type="GO" id="GO:0009245">
    <property type="term" value="P:lipid A biosynthetic process"/>
    <property type="evidence" value="ECO:0007669"/>
    <property type="project" value="UniProtKB-KW"/>
</dbReference>
<evidence type="ECO:0000256" key="5">
    <source>
        <dbReference type="ARBA" id="ARBA00022679"/>
    </source>
</evidence>
<evidence type="ECO:0000256" key="6">
    <source>
        <dbReference type="ARBA" id="ARBA00023098"/>
    </source>
</evidence>
<comment type="caution">
    <text evidence="8">The sequence shown here is derived from an EMBL/GenBank/DDBJ whole genome shotgun (WGS) entry which is preliminary data.</text>
</comment>
<dbReference type="Pfam" id="PF02684">
    <property type="entry name" value="LpxB"/>
    <property type="match status" value="1"/>
</dbReference>
<dbReference type="EMBL" id="JBJXBP010000003">
    <property type="protein sequence ID" value="KAL3838135.1"/>
    <property type="molecule type" value="Genomic_DNA"/>
</dbReference>
<accession>A0ABD3TPA4</accession>
<comment type="catalytic activity">
    <reaction evidence="7">
        <text>a lipid X + a UDP-2-N,3-O-bis[(3R)-3-hydroxyacyl]-alpha-D-glucosamine = a lipid A disaccharide + UDP + H(+)</text>
        <dbReference type="Rhea" id="RHEA:67828"/>
        <dbReference type="ChEBI" id="CHEBI:15378"/>
        <dbReference type="ChEBI" id="CHEBI:58223"/>
        <dbReference type="ChEBI" id="CHEBI:137748"/>
        <dbReference type="ChEBI" id="CHEBI:176338"/>
        <dbReference type="ChEBI" id="CHEBI:176343"/>
        <dbReference type="EC" id="2.4.1.182"/>
    </reaction>
</comment>
<keyword evidence="9" id="KW-1185">Reference proteome</keyword>
<dbReference type="GO" id="GO:0016020">
    <property type="term" value="C:membrane"/>
    <property type="evidence" value="ECO:0007669"/>
    <property type="project" value="GOC"/>
</dbReference>
<evidence type="ECO:0000256" key="3">
    <source>
        <dbReference type="ARBA" id="ARBA00022556"/>
    </source>
</evidence>
<dbReference type="GO" id="GO:0008915">
    <property type="term" value="F:lipid-A-disaccharide synthase activity"/>
    <property type="evidence" value="ECO:0007669"/>
    <property type="project" value="UniProtKB-EC"/>
</dbReference>
<evidence type="ECO:0000313" key="8">
    <source>
        <dbReference type="EMBL" id="KAL3838135.1"/>
    </source>
</evidence>
<evidence type="ECO:0000256" key="1">
    <source>
        <dbReference type="ARBA" id="ARBA00012687"/>
    </source>
</evidence>
<dbReference type="EC" id="2.4.1.182" evidence="1"/>
<keyword evidence="3" id="KW-0441">Lipid A biosynthesis</keyword>
<name>A0ABD3TPA4_9LAMI</name>
<keyword evidence="4" id="KW-0328">Glycosyltransferase</keyword>
<dbReference type="PANTHER" id="PTHR30372">
    <property type="entry name" value="LIPID-A-DISACCHARIDE SYNTHASE"/>
    <property type="match status" value="1"/>
</dbReference>
<evidence type="ECO:0000256" key="7">
    <source>
        <dbReference type="ARBA" id="ARBA00048975"/>
    </source>
</evidence>
<dbReference type="AlphaFoldDB" id="A0ABD3TPA4"/>
<dbReference type="Proteomes" id="UP001634393">
    <property type="component" value="Unassembled WGS sequence"/>
</dbReference>
<organism evidence="8 9">
    <name type="scientific">Penstemon smallii</name>
    <dbReference type="NCBI Taxonomy" id="265156"/>
    <lineage>
        <taxon>Eukaryota</taxon>
        <taxon>Viridiplantae</taxon>
        <taxon>Streptophyta</taxon>
        <taxon>Embryophyta</taxon>
        <taxon>Tracheophyta</taxon>
        <taxon>Spermatophyta</taxon>
        <taxon>Magnoliopsida</taxon>
        <taxon>eudicotyledons</taxon>
        <taxon>Gunneridae</taxon>
        <taxon>Pentapetalae</taxon>
        <taxon>asterids</taxon>
        <taxon>lamiids</taxon>
        <taxon>Lamiales</taxon>
        <taxon>Plantaginaceae</taxon>
        <taxon>Cheloneae</taxon>
        <taxon>Penstemon</taxon>
    </lineage>
</organism>